<name>A0ABQ2L5X7_9PROT</name>
<keyword evidence="5 12" id="KW-0812">Transmembrane</keyword>
<evidence type="ECO:0000256" key="12">
    <source>
        <dbReference type="PROSITE-ProRule" id="PRU01360"/>
    </source>
</evidence>
<dbReference type="Gene3D" id="2.40.170.20">
    <property type="entry name" value="TonB-dependent receptor, beta-barrel domain"/>
    <property type="match status" value="1"/>
</dbReference>
<dbReference type="EMBL" id="BMOV01000001">
    <property type="protein sequence ID" value="GGO04655.1"/>
    <property type="molecule type" value="Genomic_DNA"/>
</dbReference>
<evidence type="ECO:0000256" key="3">
    <source>
        <dbReference type="ARBA" id="ARBA00022452"/>
    </source>
</evidence>
<keyword evidence="11 12" id="KW-0998">Cell outer membrane</keyword>
<evidence type="ECO:0000256" key="4">
    <source>
        <dbReference type="ARBA" id="ARBA00022496"/>
    </source>
</evidence>
<evidence type="ECO:0000259" key="15">
    <source>
        <dbReference type="Pfam" id="PF00593"/>
    </source>
</evidence>
<evidence type="ECO:0000256" key="8">
    <source>
        <dbReference type="ARBA" id="ARBA00023065"/>
    </source>
</evidence>
<evidence type="ECO:0000256" key="10">
    <source>
        <dbReference type="ARBA" id="ARBA00023136"/>
    </source>
</evidence>
<comment type="caution">
    <text evidence="17">The sequence shown here is derived from an EMBL/GenBank/DDBJ whole genome shotgun (WGS) entry which is preliminary data.</text>
</comment>
<evidence type="ECO:0000256" key="7">
    <source>
        <dbReference type="ARBA" id="ARBA00023004"/>
    </source>
</evidence>
<organism evidence="17 18">
    <name type="scientific">Iodidimonas muriae</name>
    <dbReference type="NCBI Taxonomy" id="261467"/>
    <lineage>
        <taxon>Bacteria</taxon>
        <taxon>Pseudomonadati</taxon>
        <taxon>Pseudomonadota</taxon>
        <taxon>Alphaproteobacteria</taxon>
        <taxon>Iodidimonadales</taxon>
        <taxon>Iodidimonadaceae</taxon>
        <taxon>Iodidimonas</taxon>
    </lineage>
</organism>
<dbReference type="Gene3D" id="2.170.130.10">
    <property type="entry name" value="TonB-dependent receptor, plug domain"/>
    <property type="match status" value="1"/>
</dbReference>
<feature type="signal peptide" evidence="14">
    <location>
        <begin position="1"/>
        <end position="37"/>
    </location>
</feature>
<proteinExistence type="inferred from homology"/>
<dbReference type="PROSITE" id="PS52016">
    <property type="entry name" value="TONB_DEPENDENT_REC_3"/>
    <property type="match status" value="1"/>
</dbReference>
<dbReference type="InterPro" id="IPR039426">
    <property type="entry name" value="TonB-dep_rcpt-like"/>
</dbReference>
<feature type="chain" id="PRO_5046849394" evidence="14">
    <location>
        <begin position="38"/>
        <end position="810"/>
    </location>
</feature>
<feature type="domain" description="TonB-dependent receptor plug" evidence="16">
    <location>
        <begin position="71"/>
        <end position="181"/>
    </location>
</feature>
<reference evidence="18" key="1">
    <citation type="journal article" date="2019" name="Int. J. Syst. Evol. Microbiol.">
        <title>The Global Catalogue of Microorganisms (GCM) 10K type strain sequencing project: providing services to taxonomists for standard genome sequencing and annotation.</title>
        <authorList>
            <consortium name="The Broad Institute Genomics Platform"/>
            <consortium name="The Broad Institute Genome Sequencing Center for Infectious Disease"/>
            <person name="Wu L."/>
            <person name="Ma J."/>
        </authorList>
    </citation>
    <scope>NUCLEOTIDE SEQUENCE [LARGE SCALE GENOMIC DNA]</scope>
    <source>
        <strain evidence="18">JCM 17843</strain>
    </source>
</reference>
<evidence type="ECO:0000313" key="18">
    <source>
        <dbReference type="Proteomes" id="UP000602381"/>
    </source>
</evidence>
<accession>A0ABQ2L5X7</accession>
<evidence type="ECO:0000256" key="9">
    <source>
        <dbReference type="ARBA" id="ARBA00023077"/>
    </source>
</evidence>
<protein>
    <submittedName>
        <fullName evidence="17">TonB-dependent receptor</fullName>
    </submittedName>
</protein>
<dbReference type="PANTHER" id="PTHR32552:SF89">
    <property type="entry name" value="CATECHOLATE SIDEROPHORE RECEPTOR FIU"/>
    <property type="match status" value="1"/>
</dbReference>
<dbReference type="SUPFAM" id="SSF56935">
    <property type="entry name" value="Porins"/>
    <property type="match status" value="1"/>
</dbReference>
<evidence type="ECO:0000259" key="16">
    <source>
        <dbReference type="Pfam" id="PF07715"/>
    </source>
</evidence>
<sequence length="810" mass="88033">MKPKSNDLTAVRLAVRGLFLSSAAGAALLIGASGALAQDTADQQTDREKDNSLSLEEIVVTGRPGGAGLRKLDASYAITTMSNTAIDKFAPKSTADLLKAIPGVWAESSGGEAGANIFVRGFPGAGDAEFVTLQIDGMPIFPPPTLSFLENSGLFRIDETVERMEALRGGPSPVFSNGQPGVTVNFIQKQGGPETEGIVKLSGTSFGEKRVDMQLSGPITDDLFYSVGGFYRTSNGIRDAEFNSERGGQFSANITKLFDNGQINLYTRFLDDRAAWLLPIPLLSDENGNIEEFPGFDRGTGNLIGNANRLGVIETGINGETRRLDLADGRGSETFMIGGSSEFEFDGGWTIREKFNYMSGDADTIGLVPADTPRTLGDFLAGIDPDAQVGSATFVDSGDAVGLDQQVLTAGMWSVEKDIQSFTNDFSVAKELFEGNSFTVGVFFSDYSSNDVWFLGNNQLLAAEENARRINVNFADGRQVTRDGFVGAPFFDVNAAYNGRNIAAYFADEWQITPDLRIDAGFRVENQNVDATLENVDFGVDLDGDPNTLFNNNAAILNGSFRTIDFDETETSWTVGANYNLTQDMSVFARINNGQKFPHFDNLRDGADTIQKIDQYELGFKASTDMVSVFATLFYNDFTGLPDQRFIDGQNVVIISGSNAIGVEGEFVVRPFDGLSLALTGTWQDADFDGNSSNAGNRVQRQPKLQLRFTPTYDIELPWGYATLYGTFTHVGDRFSDPENQQVLDSYQKLDAGIIMDVDNWTFQVTADNLTDSHGLTEGNPRVLGAQTGTAIFARPILGRSFRFSLSYNF</sequence>
<evidence type="ECO:0000256" key="5">
    <source>
        <dbReference type="ARBA" id="ARBA00022692"/>
    </source>
</evidence>
<feature type="domain" description="TonB-dependent receptor-like beta-barrel" evidence="15">
    <location>
        <begin position="299"/>
        <end position="770"/>
    </location>
</feature>
<keyword evidence="3 12" id="KW-1134">Transmembrane beta strand</keyword>
<evidence type="ECO:0000313" key="17">
    <source>
        <dbReference type="EMBL" id="GGO04655.1"/>
    </source>
</evidence>
<keyword evidence="2 12" id="KW-0813">Transport</keyword>
<gene>
    <name evidence="17" type="primary">fhuA</name>
    <name evidence="17" type="ORF">GCM10007972_01240</name>
</gene>
<dbReference type="RefSeq" id="WP_150004628.1">
    <property type="nucleotide sequence ID" value="NZ_BMOV01000001.1"/>
</dbReference>
<dbReference type="Proteomes" id="UP000602381">
    <property type="component" value="Unassembled WGS sequence"/>
</dbReference>
<keyword evidence="4" id="KW-0410">Iron transport</keyword>
<dbReference type="InterPro" id="IPR037066">
    <property type="entry name" value="Plug_dom_sf"/>
</dbReference>
<comment type="subcellular location">
    <subcellularLocation>
        <location evidence="1 12">Cell outer membrane</location>
        <topology evidence="1 12">Multi-pass membrane protein</topology>
    </subcellularLocation>
</comment>
<keyword evidence="10 12" id="KW-0472">Membrane</keyword>
<keyword evidence="7" id="KW-0408">Iron</keyword>
<keyword evidence="9 13" id="KW-0798">TonB box</keyword>
<keyword evidence="8" id="KW-0406">Ion transport</keyword>
<evidence type="ECO:0000256" key="14">
    <source>
        <dbReference type="SAM" id="SignalP"/>
    </source>
</evidence>
<evidence type="ECO:0000256" key="11">
    <source>
        <dbReference type="ARBA" id="ARBA00023237"/>
    </source>
</evidence>
<dbReference type="InterPro" id="IPR012910">
    <property type="entry name" value="Plug_dom"/>
</dbReference>
<keyword evidence="6 14" id="KW-0732">Signal</keyword>
<comment type="similarity">
    <text evidence="12 13">Belongs to the TonB-dependent receptor family.</text>
</comment>
<keyword evidence="18" id="KW-1185">Reference proteome</keyword>
<dbReference type="InterPro" id="IPR036942">
    <property type="entry name" value="Beta-barrel_TonB_sf"/>
</dbReference>
<evidence type="ECO:0000256" key="6">
    <source>
        <dbReference type="ARBA" id="ARBA00022729"/>
    </source>
</evidence>
<dbReference type="Pfam" id="PF00593">
    <property type="entry name" value="TonB_dep_Rec_b-barrel"/>
    <property type="match status" value="1"/>
</dbReference>
<evidence type="ECO:0000256" key="1">
    <source>
        <dbReference type="ARBA" id="ARBA00004571"/>
    </source>
</evidence>
<evidence type="ECO:0000256" key="13">
    <source>
        <dbReference type="RuleBase" id="RU003357"/>
    </source>
</evidence>
<keyword evidence="17" id="KW-0675">Receptor</keyword>
<dbReference type="InterPro" id="IPR000531">
    <property type="entry name" value="Beta-barrel_TonB"/>
</dbReference>
<dbReference type="Pfam" id="PF07715">
    <property type="entry name" value="Plug"/>
    <property type="match status" value="1"/>
</dbReference>
<evidence type="ECO:0000256" key="2">
    <source>
        <dbReference type="ARBA" id="ARBA00022448"/>
    </source>
</evidence>
<dbReference type="PANTHER" id="PTHR32552">
    <property type="entry name" value="FERRICHROME IRON RECEPTOR-RELATED"/>
    <property type="match status" value="1"/>
</dbReference>